<dbReference type="AlphaFoldDB" id="A0A2U1MKK0"/>
<gene>
    <name evidence="1" type="ORF">CTI12_AA369500</name>
</gene>
<evidence type="ECO:0000313" key="1">
    <source>
        <dbReference type="EMBL" id="PWA61779.1"/>
    </source>
</evidence>
<dbReference type="PANTHER" id="PTHR33883:SF7">
    <property type="entry name" value="OS04G0521600 PROTEIN"/>
    <property type="match status" value="1"/>
</dbReference>
<dbReference type="PANTHER" id="PTHR33883">
    <property type="entry name" value="WPP DOMAIN-ASSOCIATED PROTEIN"/>
    <property type="match status" value="1"/>
</dbReference>
<organism evidence="1 2">
    <name type="scientific">Artemisia annua</name>
    <name type="common">Sweet wormwood</name>
    <dbReference type="NCBI Taxonomy" id="35608"/>
    <lineage>
        <taxon>Eukaryota</taxon>
        <taxon>Viridiplantae</taxon>
        <taxon>Streptophyta</taxon>
        <taxon>Embryophyta</taxon>
        <taxon>Tracheophyta</taxon>
        <taxon>Spermatophyta</taxon>
        <taxon>Magnoliopsida</taxon>
        <taxon>eudicotyledons</taxon>
        <taxon>Gunneridae</taxon>
        <taxon>Pentapetalae</taxon>
        <taxon>asterids</taxon>
        <taxon>campanulids</taxon>
        <taxon>Asterales</taxon>
        <taxon>Asteraceae</taxon>
        <taxon>Asteroideae</taxon>
        <taxon>Anthemideae</taxon>
        <taxon>Artemisiinae</taxon>
        <taxon>Artemisia</taxon>
    </lineage>
</organism>
<protein>
    <submittedName>
        <fullName evidence="1">U-box domain-containing protein 52</fullName>
    </submittedName>
</protein>
<dbReference type="EMBL" id="PKPP01005019">
    <property type="protein sequence ID" value="PWA61779.1"/>
    <property type="molecule type" value="Genomic_DNA"/>
</dbReference>
<reference evidence="1 2" key="1">
    <citation type="journal article" date="2018" name="Mol. Plant">
        <title>The genome of Artemisia annua provides insight into the evolution of Asteraceae family and artemisinin biosynthesis.</title>
        <authorList>
            <person name="Shen Q."/>
            <person name="Zhang L."/>
            <person name="Liao Z."/>
            <person name="Wang S."/>
            <person name="Yan T."/>
            <person name="Shi P."/>
            <person name="Liu M."/>
            <person name="Fu X."/>
            <person name="Pan Q."/>
            <person name="Wang Y."/>
            <person name="Lv Z."/>
            <person name="Lu X."/>
            <person name="Zhang F."/>
            <person name="Jiang W."/>
            <person name="Ma Y."/>
            <person name="Chen M."/>
            <person name="Hao X."/>
            <person name="Li L."/>
            <person name="Tang Y."/>
            <person name="Lv G."/>
            <person name="Zhou Y."/>
            <person name="Sun X."/>
            <person name="Brodelius P.E."/>
            <person name="Rose J.K.C."/>
            <person name="Tang K."/>
        </authorList>
    </citation>
    <scope>NUCLEOTIDE SEQUENCE [LARGE SCALE GENOMIC DNA]</scope>
    <source>
        <strain evidence="2">cv. Huhao1</strain>
        <tissue evidence="1">Leaf</tissue>
    </source>
</reference>
<proteinExistence type="predicted"/>
<sequence>MDEIVGEIDSKNRADLNFITLLRSSVDNVHKKVRSTHGPIECLNETSTFYELAIIQIDACLKLFEKESQDQLLDTKGKNMLIDLGDLKGLFHERLKKTRYFISEKDKELVYLRAKLELETPNLPIFDPKSRSSGDKESKEKVKNDQNEMIEQMCSDINNLKGTLDLAFGLAHQDDSTRPLEKQFRRSIEKETILIMIRGFVNDFKIHIQNTIDDVTKRDTIIMRLMEEKRELNLQTMSMEEHYMILLNDCHKEFYDYEVETKVRGDVFVYVLREVAKDWSAHVKKESIRRQVADEICKFIYQETINDFKIKLDIELQNTENESLVYKKAFARRCENLLLAETEVDLLGDQVEALQDLLRKIYFVLDQNSSVLSHNMQVMDILKSIKKELSG</sequence>
<dbReference type="OrthoDB" id="1868826at2759"/>
<name>A0A2U1MKK0_ARTAN</name>
<dbReference type="InterPro" id="IPR037490">
    <property type="entry name" value="WAP"/>
</dbReference>
<accession>A0A2U1MKK0</accession>
<evidence type="ECO:0000313" key="2">
    <source>
        <dbReference type="Proteomes" id="UP000245207"/>
    </source>
</evidence>
<keyword evidence="2" id="KW-1185">Reference proteome</keyword>
<dbReference type="Proteomes" id="UP000245207">
    <property type="component" value="Unassembled WGS sequence"/>
</dbReference>
<dbReference type="STRING" id="35608.A0A2U1MKK0"/>
<comment type="caution">
    <text evidence="1">The sequence shown here is derived from an EMBL/GenBank/DDBJ whole genome shotgun (WGS) entry which is preliminary data.</text>
</comment>